<dbReference type="Proteomes" id="UP000307749">
    <property type="component" value="Unassembled WGS sequence"/>
</dbReference>
<dbReference type="Pfam" id="PF06969">
    <property type="entry name" value="HemN_C"/>
    <property type="match status" value="1"/>
</dbReference>
<comment type="function">
    <text evidence="10">Probably acts as a heme chaperone, transferring heme to an unknown acceptor. Binds one molecule of heme per monomer, possibly covalently. Binds 1 [4Fe-4S] cluster. The cluster is coordinated with 3 cysteines and an exchangeable S-adenosyl-L-methionine.</text>
</comment>
<dbReference type="GO" id="GO:0004109">
    <property type="term" value="F:coproporphyrinogen oxidase activity"/>
    <property type="evidence" value="ECO:0007669"/>
    <property type="project" value="InterPro"/>
</dbReference>
<dbReference type="NCBIfam" id="TIGR00539">
    <property type="entry name" value="hemN_rel"/>
    <property type="match status" value="1"/>
</dbReference>
<dbReference type="GO" id="GO:0006779">
    <property type="term" value="P:porphyrin-containing compound biosynthetic process"/>
    <property type="evidence" value="ECO:0007669"/>
    <property type="project" value="InterPro"/>
</dbReference>
<reference evidence="12 13" key="1">
    <citation type="submission" date="2017-02" db="EMBL/GenBank/DDBJ databases">
        <title>Whole genome sequencing of Metallibacterium scheffleri DSM 24874 (T).</title>
        <authorList>
            <person name="Kumar S."/>
            <person name="Patil P."/>
            <person name="Patil P.B."/>
        </authorList>
    </citation>
    <scope>NUCLEOTIDE SEQUENCE [LARGE SCALE GENOMIC DNA]</scope>
    <source>
        <strain evidence="12 13">DSM 24874</strain>
    </source>
</reference>
<dbReference type="OrthoDB" id="9808022at2"/>
<dbReference type="CDD" id="cd01335">
    <property type="entry name" value="Radical_SAM"/>
    <property type="match status" value="1"/>
</dbReference>
<comment type="cofactor">
    <cofactor evidence="1">
        <name>[4Fe-4S] cluster</name>
        <dbReference type="ChEBI" id="CHEBI:49883"/>
    </cofactor>
</comment>
<evidence type="ECO:0000256" key="9">
    <source>
        <dbReference type="ARBA" id="ARBA00023186"/>
    </source>
</evidence>
<dbReference type="STRING" id="993689.GCA_002077135_00409"/>
<evidence type="ECO:0000259" key="11">
    <source>
        <dbReference type="PROSITE" id="PS51918"/>
    </source>
</evidence>
<dbReference type="SFLD" id="SFLDF00562">
    <property type="entry name" value="HemN-like__clustered_with_heat"/>
    <property type="match status" value="1"/>
</dbReference>
<evidence type="ECO:0000313" key="13">
    <source>
        <dbReference type="Proteomes" id="UP000307749"/>
    </source>
</evidence>
<dbReference type="InterPro" id="IPR013785">
    <property type="entry name" value="Aldolase_TIM"/>
</dbReference>
<proteinExistence type="inferred from homology"/>
<dbReference type="Pfam" id="PF04055">
    <property type="entry name" value="Radical_SAM"/>
    <property type="match status" value="1"/>
</dbReference>
<dbReference type="GO" id="GO:0051539">
    <property type="term" value="F:4 iron, 4 sulfur cluster binding"/>
    <property type="evidence" value="ECO:0007669"/>
    <property type="project" value="UniProtKB-UniRule"/>
</dbReference>
<evidence type="ECO:0000256" key="3">
    <source>
        <dbReference type="ARBA" id="ARBA00017228"/>
    </source>
</evidence>
<comment type="similarity">
    <text evidence="2">Belongs to the anaerobic coproporphyrinogen-III oxidase family. HemW subfamily.</text>
</comment>
<dbReference type="InterPro" id="IPR034505">
    <property type="entry name" value="Coproporphyrinogen-III_oxidase"/>
</dbReference>
<dbReference type="SUPFAM" id="SSF102114">
    <property type="entry name" value="Radical SAM enzymes"/>
    <property type="match status" value="1"/>
</dbReference>
<keyword evidence="10" id="KW-0004">4Fe-4S</keyword>
<evidence type="ECO:0000256" key="7">
    <source>
        <dbReference type="ARBA" id="ARBA00023004"/>
    </source>
</evidence>
<accession>A0A4S3KPS9</accession>
<organism evidence="12 13">
    <name type="scientific">Metallibacterium scheffleri</name>
    <dbReference type="NCBI Taxonomy" id="993689"/>
    <lineage>
        <taxon>Bacteria</taxon>
        <taxon>Pseudomonadati</taxon>
        <taxon>Pseudomonadota</taxon>
        <taxon>Gammaproteobacteria</taxon>
        <taxon>Lysobacterales</taxon>
        <taxon>Rhodanobacteraceae</taxon>
        <taxon>Metallibacterium</taxon>
    </lineage>
</organism>
<dbReference type="SFLD" id="SFLDS00029">
    <property type="entry name" value="Radical_SAM"/>
    <property type="match status" value="1"/>
</dbReference>
<sequence length="379" mass="41435">MGLYVHLPWCVRKCPYCDFNSHAPRGTPLFEAYVDALLADLDADLRDAGETLHARRIETIFFGGGTPSLFPDVAIARLMDGLRARLDVSDAAEITLEANPGTIEHGRFAAYRAAGINRLSLGAQSFADAQLEALGRIHRHGEIHIAMAEARAAGFNNINLDLMYALPGQTLDTALDDIEQALALAPTHLSHYQLTLEPGTPFARTPPPLPDGDAAWRMQEAGQARLATAGFVQYEVSAYAHDGQQARHNRNYWTFGDYLGIGAGAHAKLSFADGRIERRAKRKNPVLYMAHARDAGRLESSGGIARAELPFEFMLNVLRLNEGVAADSFSARTGLTLETIAAPLQRARADGLLVDDTRVLRATPLGLRYLNDLLQRFLP</sequence>
<keyword evidence="5 10" id="KW-0949">S-adenosyl-L-methionine</keyword>
<dbReference type="EMBL" id="MWQO01000020">
    <property type="protein sequence ID" value="THD10900.1"/>
    <property type="molecule type" value="Genomic_DNA"/>
</dbReference>
<dbReference type="GO" id="GO:0046872">
    <property type="term" value="F:metal ion binding"/>
    <property type="evidence" value="ECO:0007669"/>
    <property type="project" value="UniProtKB-UniRule"/>
</dbReference>
<name>A0A4S3KPS9_9GAMM</name>
<comment type="caution">
    <text evidence="12">The sequence shown here is derived from an EMBL/GenBank/DDBJ whole genome shotgun (WGS) entry which is preliminary data.</text>
</comment>
<dbReference type="PANTHER" id="PTHR13932:SF5">
    <property type="entry name" value="RADICAL S-ADENOSYL METHIONINE DOMAIN-CONTAINING PROTEIN 1, MITOCHONDRIAL"/>
    <property type="match status" value="1"/>
</dbReference>
<dbReference type="SMART" id="SM00729">
    <property type="entry name" value="Elp3"/>
    <property type="match status" value="1"/>
</dbReference>
<keyword evidence="4 10" id="KW-0349">Heme</keyword>
<comment type="subcellular location">
    <subcellularLocation>
        <location evidence="10">Cytoplasm</location>
    </subcellularLocation>
</comment>
<evidence type="ECO:0000256" key="1">
    <source>
        <dbReference type="ARBA" id="ARBA00001966"/>
    </source>
</evidence>
<keyword evidence="13" id="KW-1185">Reference proteome</keyword>
<evidence type="ECO:0000256" key="6">
    <source>
        <dbReference type="ARBA" id="ARBA00022723"/>
    </source>
</evidence>
<keyword evidence="10" id="KW-0963">Cytoplasm</keyword>
<dbReference type="InterPro" id="IPR058240">
    <property type="entry name" value="rSAM_sf"/>
</dbReference>
<keyword evidence="9 10" id="KW-0143">Chaperone</keyword>
<keyword evidence="7 10" id="KW-0408">Iron</keyword>
<protein>
    <recommendedName>
        <fullName evidence="3 10">Heme chaperone HemW</fullName>
    </recommendedName>
</protein>
<dbReference type="SFLD" id="SFLDF00288">
    <property type="entry name" value="HemN-like__clustered_with_nucl"/>
    <property type="match status" value="1"/>
</dbReference>
<dbReference type="InterPro" id="IPR007197">
    <property type="entry name" value="rSAM"/>
</dbReference>
<dbReference type="InterPro" id="IPR006638">
    <property type="entry name" value="Elp3/MiaA/NifB-like_rSAM"/>
</dbReference>
<evidence type="ECO:0000256" key="10">
    <source>
        <dbReference type="RuleBase" id="RU364116"/>
    </source>
</evidence>
<dbReference type="PANTHER" id="PTHR13932">
    <property type="entry name" value="COPROPORPHYRINIGEN III OXIDASE"/>
    <property type="match status" value="1"/>
</dbReference>
<dbReference type="SFLD" id="SFLDG01082">
    <property type="entry name" value="B12-binding_domain_containing"/>
    <property type="match status" value="1"/>
</dbReference>
<keyword evidence="8 10" id="KW-0411">Iron-sulfur</keyword>
<evidence type="ECO:0000256" key="4">
    <source>
        <dbReference type="ARBA" id="ARBA00022617"/>
    </source>
</evidence>
<dbReference type="SFLD" id="SFLDG01065">
    <property type="entry name" value="anaerobic_coproporphyrinogen-I"/>
    <property type="match status" value="1"/>
</dbReference>
<evidence type="ECO:0000313" key="12">
    <source>
        <dbReference type="EMBL" id="THD10900.1"/>
    </source>
</evidence>
<gene>
    <name evidence="12" type="ORF">B1806_06400</name>
</gene>
<dbReference type="PROSITE" id="PS51918">
    <property type="entry name" value="RADICAL_SAM"/>
    <property type="match status" value="1"/>
</dbReference>
<evidence type="ECO:0000256" key="8">
    <source>
        <dbReference type="ARBA" id="ARBA00023014"/>
    </source>
</evidence>
<dbReference type="AlphaFoldDB" id="A0A4S3KPS9"/>
<dbReference type="InterPro" id="IPR010723">
    <property type="entry name" value="HemN_C"/>
</dbReference>
<dbReference type="InterPro" id="IPR004559">
    <property type="entry name" value="HemW-like"/>
</dbReference>
<evidence type="ECO:0000256" key="5">
    <source>
        <dbReference type="ARBA" id="ARBA00022691"/>
    </source>
</evidence>
<keyword evidence="6 10" id="KW-0479">Metal-binding</keyword>
<dbReference type="Gene3D" id="3.20.20.70">
    <property type="entry name" value="Aldolase class I"/>
    <property type="match status" value="1"/>
</dbReference>
<feature type="domain" description="Radical SAM core" evidence="11">
    <location>
        <begin position="1"/>
        <end position="232"/>
    </location>
</feature>
<dbReference type="GO" id="GO:0005737">
    <property type="term" value="C:cytoplasm"/>
    <property type="evidence" value="ECO:0007669"/>
    <property type="project" value="UniProtKB-SubCell"/>
</dbReference>
<evidence type="ECO:0000256" key="2">
    <source>
        <dbReference type="ARBA" id="ARBA00006100"/>
    </source>
</evidence>